<dbReference type="RefSeq" id="WP_197349875.1">
    <property type="nucleotide sequence ID" value="NZ_CP048882.1"/>
</dbReference>
<keyword evidence="3" id="KW-0274">FAD</keyword>
<proteinExistence type="predicted"/>
<evidence type="ECO:0000259" key="5">
    <source>
        <dbReference type="Pfam" id="PF01494"/>
    </source>
</evidence>
<accession>A0A7T1T4F1</accession>
<dbReference type="Proteomes" id="UP000595046">
    <property type="component" value="Chromosome"/>
</dbReference>
<comment type="cofactor">
    <cofactor evidence="1">
        <name>FAD</name>
        <dbReference type="ChEBI" id="CHEBI:57692"/>
    </cofactor>
</comment>
<evidence type="ECO:0000256" key="1">
    <source>
        <dbReference type="ARBA" id="ARBA00001974"/>
    </source>
</evidence>
<feature type="region of interest" description="Disordered" evidence="4">
    <location>
        <begin position="131"/>
        <end position="169"/>
    </location>
</feature>
<feature type="domain" description="FAD-binding" evidence="5">
    <location>
        <begin position="182"/>
        <end position="402"/>
    </location>
</feature>
<evidence type="ECO:0000256" key="3">
    <source>
        <dbReference type="ARBA" id="ARBA00022827"/>
    </source>
</evidence>
<reference evidence="7" key="1">
    <citation type="submission" date="2020-02" db="EMBL/GenBank/DDBJ databases">
        <title>Streptomyces sp. ASO4wet.</title>
        <authorList>
            <person name="Risdian C."/>
            <person name="Landwehr W."/>
            <person name="Schupp P."/>
            <person name="Wink J."/>
        </authorList>
    </citation>
    <scope>NUCLEOTIDE SEQUENCE [LARGE SCALE GENOMIC DNA]</scope>
    <source>
        <strain evidence="7">ASO4wet</strain>
    </source>
</reference>
<protein>
    <submittedName>
        <fullName evidence="6">Monooxygenase</fullName>
    </submittedName>
</protein>
<keyword evidence="6" id="KW-0560">Oxidoreductase</keyword>
<evidence type="ECO:0000256" key="4">
    <source>
        <dbReference type="SAM" id="MobiDB-lite"/>
    </source>
</evidence>
<evidence type="ECO:0000313" key="6">
    <source>
        <dbReference type="EMBL" id="QPP06216.1"/>
    </source>
</evidence>
<evidence type="ECO:0000313" key="7">
    <source>
        <dbReference type="Proteomes" id="UP000595046"/>
    </source>
</evidence>
<sequence>MSESEVIVVGAGPAGLALSLALARSGVPSLVLDNSDGEVTQRAARSCVLRPDTASWLAATAAPHATVPGARWTRWSTRRRQQLVQDIELTEETSPVHLEQHALERGLRAALAREKLAHVVTRSHVDIIEQDATGVTAHTRPRGSAAPAGDQDDGDGTGDSVATGREGGIAAGAGRGGTWWRGSYLVGCDGARSTVRKLLGVGFAGRTAVERHAVAALRAELPWEQQALLHRELGAGSRGRAGRPQAEVTARPLPDGVWRLDWLLPPRGELVTPEALLERVQVTLGHWSADADADADSGRGRGSSGGSGAVRYELLDTGVHTSHQRLARRWRVERTFLAGDAAHLVGALGVQSVDEGLRDAANLAWKLALAWHEANGVRGPRVDRDAIDVLLDSYETERRGAVGARLRAVDQALPLVRREGGGLRSMLPGGGARTPMELLTDGHLGRGLLGGPATYRRSPLTPPVNAVETVPVGTPPGAPVDDVPVIALDGERGRLRGQLCGSGSELLVLLVAPGTAVWDSRHWLSAGMMPELAAAVDALPLKAQLLVTEQYPGAAAHTVLVIRPDGHLVAALPGPRTAELRACADAVRGGTLPGKQPATYRRTRR</sequence>
<dbReference type="KEGG" id="sbat:G4Z16_07190"/>
<dbReference type="Gene3D" id="3.30.70.2450">
    <property type="match status" value="1"/>
</dbReference>
<dbReference type="InterPro" id="IPR050641">
    <property type="entry name" value="RIFMO-like"/>
</dbReference>
<dbReference type="InterPro" id="IPR036188">
    <property type="entry name" value="FAD/NAD-bd_sf"/>
</dbReference>
<dbReference type="EMBL" id="CP048882">
    <property type="protein sequence ID" value="QPP06216.1"/>
    <property type="molecule type" value="Genomic_DNA"/>
</dbReference>
<dbReference type="PANTHER" id="PTHR43004:SF19">
    <property type="entry name" value="BINDING MONOOXYGENASE, PUTATIVE (JCVI)-RELATED"/>
    <property type="match status" value="1"/>
</dbReference>
<dbReference type="PANTHER" id="PTHR43004">
    <property type="entry name" value="TRK SYSTEM POTASSIUM UPTAKE PROTEIN"/>
    <property type="match status" value="1"/>
</dbReference>
<dbReference type="Pfam" id="PF01494">
    <property type="entry name" value="FAD_binding_3"/>
    <property type="match status" value="2"/>
</dbReference>
<dbReference type="SUPFAM" id="SSF51905">
    <property type="entry name" value="FAD/NAD(P)-binding domain"/>
    <property type="match status" value="1"/>
</dbReference>
<name>A0A7T1T4F1_9ACTN</name>
<dbReference type="Gene3D" id="3.50.50.60">
    <property type="entry name" value="FAD/NAD(P)-binding domain"/>
    <property type="match status" value="1"/>
</dbReference>
<dbReference type="GO" id="GO:0016709">
    <property type="term" value="F:oxidoreductase activity, acting on paired donors, with incorporation or reduction of molecular oxygen, NAD(P)H as one donor, and incorporation of one atom of oxygen"/>
    <property type="evidence" value="ECO:0007669"/>
    <property type="project" value="UniProtKB-ARBA"/>
</dbReference>
<evidence type="ECO:0000256" key="2">
    <source>
        <dbReference type="ARBA" id="ARBA00022630"/>
    </source>
</evidence>
<dbReference type="AlphaFoldDB" id="A0A7T1T4F1"/>
<gene>
    <name evidence="6" type="ORF">G4Z16_07190</name>
</gene>
<feature type="domain" description="FAD-binding" evidence="5">
    <location>
        <begin position="4"/>
        <end position="142"/>
    </location>
</feature>
<dbReference type="InterPro" id="IPR002938">
    <property type="entry name" value="FAD-bd"/>
</dbReference>
<dbReference type="GO" id="GO:0071949">
    <property type="term" value="F:FAD binding"/>
    <property type="evidence" value="ECO:0007669"/>
    <property type="project" value="InterPro"/>
</dbReference>
<keyword evidence="2" id="KW-0285">Flavoprotein</keyword>
<keyword evidence="7" id="KW-1185">Reference proteome</keyword>
<keyword evidence="6" id="KW-0503">Monooxygenase</keyword>
<dbReference type="PRINTS" id="PR00420">
    <property type="entry name" value="RNGMNOXGNASE"/>
</dbReference>
<organism evidence="6 7">
    <name type="scientific">Streptomyces bathyalis</name>
    <dbReference type="NCBI Taxonomy" id="2710756"/>
    <lineage>
        <taxon>Bacteria</taxon>
        <taxon>Bacillati</taxon>
        <taxon>Actinomycetota</taxon>
        <taxon>Actinomycetes</taxon>
        <taxon>Kitasatosporales</taxon>
        <taxon>Streptomycetaceae</taxon>
        <taxon>Streptomyces</taxon>
    </lineage>
</organism>